<dbReference type="Gene3D" id="3.60.10.10">
    <property type="entry name" value="Endonuclease/exonuclease/phosphatase"/>
    <property type="match status" value="1"/>
</dbReference>
<dbReference type="Pfam" id="PF03372">
    <property type="entry name" value="Exo_endo_phos"/>
    <property type="match status" value="1"/>
</dbReference>
<proteinExistence type="predicted"/>
<dbReference type="GO" id="GO:0003824">
    <property type="term" value="F:catalytic activity"/>
    <property type="evidence" value="ECO:0007669"/>
    <property type="project" value="InterPro"/>
</dbReference>
<dbReference type="Proteomes" id="UP000886595">
    <property type="component" value="Unassembled WGS sequence"/>
</dbReference>
<accession>A0A8X7PQM6</accession>
<evidence type="ECO:0000313" key="3">
    <source>
        <dbReference type="Proteomes" id="UP000886595"/>
    </source>
</evidence>
<dbReference type="AlphaFoldDB" id="A0A8X7PQM6"/>
<organism evidence="2 3">
    <name type="scientific">Brassica carinata</name>
    <name type="common">Ethiopian mustard</name>
    <name type="synonym">Abyssinian cabbage</name>
    <dbReference type="NCBI Taxonomy" id="52824"/>
    <lineage>
        <taxon>Eukaryota</taxon>
        <taxon>Viridiplantae</taxon>
        <taxon>Streptophyta</taxon>
        <taxon>Embryophyta</taxon>
        <taxon>Tracheophyta</taxon>
        <taxon>Spermatophyta</taxon>
        <taxon>Magnoliopsida</taxon>
        <taxon>eudicotyledons</taxon>
        <taxon>Gunneridae</taxon>
        <taxon>Pentapetalae</taxon>
        <taxon>rosids</taxon>
        <taxon>malvids</taxon>
        <taxon>Brassicales</taxon>
        <taxon>Brassicaceae</taxon>
        <taxon>Brassiceae</taxon>
        <taxon>Brassica</taxon>
    </lineage>
</organism>
<dbReference type="SUPFAM" id="SSF56219">
    <property type="entry name" value="DNase I-like"/>
    <property type="match status" value="1"/>
</dbReference>
<evidence type="ECO:0000313" key="2">
    <source>
        <dbReference type="EMBL" id="KAG2255367.1"/>
    </source>
</evidence>
<dbReference type="PANTHER" id="PTHR33710">
    <property type="entry name" value="BNAC02G09200D PROTEIN"/>
    <property type="match status" value="1"/>
</dbReference>
<name>A0A8X7PQM6_BRACI</name>
<keyword evidence="3" id="KW-1185">Reference proteome</keyword>
<dbReference type="OrthoDB" id="1748011at2759"/>
<dbReference type="InterPro" id="IPR005135">
    <property type="entry name" value="Endo/exonuclease/phosphatase"/>
</dbReference>
<comment type="caution">
    <text evidence="2">The sequence shown here is derived from an EMBL/GenBank/DDBJ whole genome shotgun (WGS) entry which is preliminary data.</text>
</comment>
<dbReference type="PANTHER" id="PTHR33710:SF77">
    <property type="entry name" value="DNASE I-LIKE SUPERFAMILY PROTEIN"/>
    <property type="match status" value="1"/>
</dbReference>
<reference evidence="2 3" key="1">
    <citation type="submission" date="2020-02" db="EMBL/GenBank/DDBJ databases">
        <authorList>
            <person name="Ma Q."/>
            <person name="Huang Y."/>
            <person name="Song X."/>
            <person name="Pei D."/>
        </authorList>
    </citation>
    <scope>NUCLEOTIDE SEQUENCE [LARGE SCALE GENOMIC DNA]</scope>
    <source>
        <strain evidence="2">Sxm20200214</strain>
        <tissue evidence="2">Leaf</tissue>
    </source>
</reference>
<protein>
    <recommendedName>
        <fullName evidence="1">Endonuclease/exonuclease/phosphatase domain-containing protein</fullName>
    </recommendedName>
</protein>
<dbReference type="InterPro" id="IPR036691">
    <property type="entry name" value="Endo/exonu/phosph_ase_sf"/>
</dbReference>
<evidence type="ECO:0000259" key="1">
    <source>
        <dbReference type="Pfam" id="PF03372"/>
    </source>
</evidence>
<gene>
    <name evidence="2" type="ORF">Bca52824_074661</name>
</gene>
<feature type="domain" description="Endonuclease/exonuclease/phosphatase" evidence="1">
    <location>
        <begin position="5"/>
        <end position="211"/>
    </location>
</feature>
<dbReference type="EMBL" id="JAAMPC010000015">
    <property type="protein sequence ID" value="KAG2255367.1"/>
    <property type="molecule type" value="Genomic_DNA"/>
</dbReference>
<sequence length="395" mass="45315">MKLFSWNIRGVNGSGRQRVVRSWLQSLGTSVGALLETHVQEGNFLSVLRAVAPGWRFENNYSEAAGGIIWLLWRPSLSVVVYLKTDQFICTIAFVYAHNTEAERSNLWRDLVTLSSNHLVAESLLVVMGDFNEILTAAEHFSLLPYDLPVRGMEEFQQCLQQSYLSDLDIRGTFFSWSNNRQEDPILRKLDRVLCNEKWRDSYPESVSVFEAPGDSEHSSAVVEFSSVNQVRKCSFKYFLFISTHPWYLAEMLRSWEEPIPVGSKMFSLGQRLKRAKVICRRLNKEGFGNIQQKAKEALEVLKAVQLQLLTSPTDALFCQEFVARKKWRFLKSAQELFYCRKARVRWLDCGDANTKFFYKAVVAHQMRNCLSYLMDAGGNRVKISGSWIQLGEGA</sequence>